<accession>A0A918AU84</accession>
<keyword evidence="4" id="KW-1185">Reference proteome</keyword>
<feature type="chain" id="PRO_5036816871" description="Ig-like protein group 3" evidence="2">
    <location>
        <begin position="27"/>
        <end position="600"/>
    </location>
</feature>
<evidence type="ECO:0008006" key="5">
    <source>
        <dbReference type="Google" id="ProtNLM"/>
    </source>
</evidence>
<evidence type="ECO:0000256" key="2">
    <source>
        <dbReference type="SAM" id="SignalP"/>
    </source>
</evidence>
<dbReference type="InterPro" id="IPR008972">
    <property type="entry name" value="Cupredoxin"/>
</dbReference>
<dbReference type="InterPro" id="IPR014756">
    <property type="entry name" value="Ig_E-set"/>
</dbReference>
<feature type="region of interest" description="Disordered" evidence="1">
    <location>
        <begin position="419"/>
        <end position="442"/>
    </location>
</feature>
<dbReference type="EMBL" id="BMRG01000028">
    <property type="protein sequence ID" value="GGP85523.1"/>
    <property type="molecule type" value="Genomic_DNA"/>
</dbReference>
<dbReference type="GO" id="GO:0005975">
    <property type="term" value="P:carbohydrate metabolic process"/>
    <property type="evidence" value="ECO:0007669"/>
    <property type="project" value="UniProtKB-ARBA"/>
</dbReference>
<protein>
    <recommendedName>
        <fullName evidence="5">Ig-like protein group 3</fullName>
    </recommendedName>
</protein>
<name>A0A918AU84_9PSEU</name>
<dbReference type="Gene3D" id="2.60.40.10">
    <property type="entry name" value="Immunoglobulins"/>
    <property type="match status" value="4"/>
</dbReference>
<dbReference type="InterPro" id="IPR058094">
    <property type="entry name" value="Ig-like_OmpL47-like"/>
</dbReference>
<keyword evidence="2" id="KW-0732">Signal</keyword>
<dbReference type="SUPFAM" id="SSF49503">
    <property type="entry name" value="Cupredoxins"/>
    <property type="match status" value="1"/>
</dbReference>
<gene>
    <name evidence="3" type="ORF">GCM10010185_69130</name>
</gene>
<comment type="caution">
    <text evidence="3">The sequence shown here is derived from an EMBL/GenBank/DDBJ whole genome shotgun (WGS) entry which is preliminary data.</text>
</comment>
<dbReference type="InterPro" id="IPR013783">
    <property type="entry name" value="Ig-like_fold"/>
</dbReference>
<organism evidence="3 4">
    <name type="scientific">Saccharothrix coeruleofusca</name>
    <dbReference type="NCBI Taxonomy" id="33919"/>
    <lineage>
        <taxon>Bacteria</taxon>
        <taxon>Bacillati</taxon>
        <taxon>Actinomycetota</taxon>
        <taxon>Actinomycetes</taxon>
        <taxon>Pseudonocardiales</taxon>
        <taxon>Pseudonocardiaceae</taxon>
        <taxon>Saccharothrix</taxon>
    </lineage>
</organism>
<dbReference type="Proteomes" id="UP000639606">
    <property type="component" value="Unassembled WGS sequence"/>
</dbReference>
<dbReference type="SUPFAM" id="SSF81296">
    <property type="entry name" value="E set domains"/>
    <property type="match status" value="2"/>
</dbReference>
<feature type="signal peptide" evidence="2">
    <location>
        <begin position="1"/>
        <end position="26"/>
    </location>
</feature>
<dbReference type="RefSeq" id="WP_229796382.1">
    <property type="nucleotide sequence ID" value="NZ_BMRG01000028.1"/>
</dbReference>
<proteinExistence type="predicted"/>
<evidence type="ECO:0000313" key="4">
    <source>
        <dbReference type="Proteomes" id="UP000639606"/>
    </source>
</evidence>
<evidence type="ECO:0000313" key="3">
    <source>
        <dbReference type="EMBL" id="GGP85523.1"/>
    </source>
</evidence>
<evidence type="ECO:0000256" key="1">
    <source>
        <dbReference type="SAM" id="MobiDB-lite"/>
    </source>
</evidence>
<dbReference type="AlphaFoldDB" id="A0A918AU84"/>
<reference evidence="3" key="1">
    <citation type="journal article" date="2014" name="Int. J. Syst. Evol. Microbiol.">
        <title>Complete genome sequence of Corynebacterium casei LMG S-19264T (=DSM 44701T), isolated from a smear-ripened cheese.</title>
        <authorList>
            <consortium name="US DOE Joint Genome Institute (JGI-PGF)"/>
            <person name="Walter F."/>
            <person name="Albersmeier A."/>
            <person name="Kalinowski J."/>
            <person name="Ruckert C."/>
        </authorList>
    </citation>
    <scope>NUCLEOTIDE SEQUENCE</scope>
    <source>
        <strain evidence="3">JCM 3313</strain>
    </source>
</reference>
<reference evidence="3" key="2">
    <citation type="submission" date="2020-09" db="EMBL/GenBank/DDBJ databases">
        <authorList>
            <person name="Sun Q."/>
            <person name="Ohkuma M."/>
        </authorList>
    </citation>
    <scope>NUCLEOTIDE SEQUENCE</scope>
    <source>
        <strain evidence="3">JCM 3313</strain>
    </source>
</reference>
<dbReference type="Gene3D" id="2.60.40.420">
    <property type="entry name" value="Cupredoxins - blue copper proteins"/>
    <property type="match status" value="1"/>
</dbReference>
<sequence length="600" mass="61901">MSRRPIAALAGALLVLSAITALPASAAPPPAPVAAQVLTWTADNDITRYKSAPTTAVAGATTIVFENSEATGNTTGMSHTLTFDTETPGYNHDVPVNILANPFDPENGRHEVDVVLTPGKYRYYCAISGHSTMVGEFTVGEGGGQDTTPPAVSAEVTGPRDVNGDYVGSATVAVSASDAQSGVALVEYQVDDTGFEPYTEPVRVTAIGDHSVQFRATDEAGNTSPVGSVRFRVVEQPSDTTPPTVAPEVAGTKDANGDYVGKATVTLTATDADSGVRTTEYNLDGGSWTTYTAPVEVTAPGSHMVHYRATDNAGNTSPEGMTAFTIAASDTTPPDVDAAVTGDRNTDGDYVGKATVTLTATDTGSGVRTTEYNLDGGPWTTYTAPVEVTAIGRHTVHHRATDNAGNTSPEGAVEFTVAERPTEDTTPPEANATVTGDRDSGGNYLGSATVTITATDSQSGVGVVEYKVDDASWAPYTAPFAVTAQGSHTVRYRAADRAGNSAPEKSVSFTVVAAGEDACPGSDVRDTVVIGDDDTGVPNADTGNGCTVSDLIDQHGGHTDHGAFVRHVERVTGELVARGLLTRREAGAIVRAAARSDIGN</sequence>
<dbReference type="NCBIfam" id="NF047446">
    <property type="entry name" value="barrel_OmpL47"/>
    <property type="match status" value="4"/>
</dbReference>